<keyword evidence="2" id="KW-0812">Transmembrane</keyword>
<evidence type="ECO:0000256" key="1">
    <source>
        <dbReference type="SAM" id="MobiDB-lite"/>
    </source>
</evidence>
<dbReference type="InParanoid" id="A0A5J5EH05"/>
<accession>A0A5J5EH05</accession>
<feature type="region of interest" description="Disordered" evidence="1">
    <location>
        <begin position="108"/>
        <end position="129"/>
    </location>
</feature>
<feature type="transmembrane region" description="Helical" evidence="2">
    <location>
        <begin position="12"/>
        <end position="37"/>
    </location>
</feature>
<name>A0A5J5EH05_9PEZI</name>
<protein>
    <submittedName>
        <fullName evidence="3">Uncharacterized protein</fullName>
    </submittedName>
</protein>
<gene>
    <name evidence="3" type="ORF">FN846DRAFT_894563</name>
</gene>
<keyword evidence="2" id="KW-1133">Transmembrane helix</keyword>
<comment type="caution">
    <text evidence="3">The sequence shown here is derived from an EMBL/GenBank/DDBJ whole genome shotgun (WGS) entry which is preliminary data.</text>
</comment>
<organism evidence="3 4">
    <name type="scientific">Sphaerosporella brunnea</name>
    <dbReference type="NCBI Taxonomy" id="1250544"/>
    <lineage>
        <taxon>Eukaryota</taxon>
        <taxon>Fungi</taxon>
        <taxon>Dikarya</taxon>
        <taxon>Ascomycota</taxon>
        <taxon>Pezizomycotina</taxon>
        <taxon>Pezizomycetes</taxon>
        <taxon>Pezizales</taxon>
        <taxon>Pyronemataceae</taxon>
        <taxon>Sphaerosporella</taxon>
    </lineage>
</organism>
<keyword evidence="4" id="KW-1185">Reference proteome</keyword>
<proteinExistence type="predicted"/>
<reference evidence="3 4" key="1">
    <citation type="submission" date="2019-09" db="EMBL/GenBank/DDBJ databases">
        <title>Draft genome of the ectomycorrhizal ascomycete Sphaerosporella brunnea.</title>
        <authorList>
            <consortium name="DOE Joint Genome Institute"/>
            <person name="Benucci G.M."/>
            <person name="Marozzi G."/>
            <person name="Antonielli L."/>
            <person name="Sanchez S."/>
            <person name="Marco P."/>
            <person name="Wang X."/>
            <person name="Falini L.B."/>
            <person name="Barry K."/>
            <person name="Haridas S."/>
            <person name="Lipzen A."/>
            <person name="Labutti K."/>
            <person name="Grigoriev I.V."/>
            <person name="Murat C."/>
            <person name="Martin F."/>
            <person name="Albertini E."/>
            <person name="Donnini D."/>
            <person name="Bonito G."/>
        </authorList>
    </citation>
    <scope>NUCLEOTIDE SEQUENCE [LARGE SCALE GENOMIC DNA]</scope>
    <source>
        <strain evidence="3 4">Sb_GMNB300</strain>
    </source>
</reference>
<dbReference type="EMBL" id="VXIS01000295">
    <property type="protein sequence ID" value="KAA8894982.1"/>
    <property type="molecule type" value="Genomic_DNA"/>
</dbReference>
<evidence type="ECO:0000313" key="3">
    <source>
        <dbReference type="EMBL" id="KAA8894982.1"/>
    </source>
</evidence>
<sequence length="155" mass="17381">MAEHAAQMKMSAATMSLFTVVTTLFLPLSFFTSYYALTPPTNTSEQNQAAINKFWQVSGPVTIMFTLGTLYVVLCKKFESGEYSTDRPIVKIFWWILGKFDFLKRKESSAQDPEDNAEQGFAGPNSRDWAGVDIALRDRAGSEAKVRDSQYSVQP</sequence>
<evidence type="ECO:0000313" key="4">
    <source>
        <dbReference type="Proteomes" id="UP000326924"/>
    </source>
</evidence>
<evidence type="ECO:0000256" key="2">
    <source>
        <dbReference type="SAM" id="Phobius"/>
    </source>
</evidence>
<keyword evidence="2" id="KW-0472">Membrane</keyword>
<dbReference type="OrthoDB" id="10587995at2759"/>
<feature type="transmembrane region" description="Helical" evidence="2">
    <location>
        <begin position="57"/>
        <end position="74"/>
    </location>
</feature>
<dbReference type="Gene3D" id="1.20.58.340">
    <property type="entry name" value="Magnesium transport protein CorA, transmembrane region"/>
    <property type="match status" value="1"/>
</dbReference>
<dbReference type="Proteomes" id="UP000326924">
    <property type="component" value="Unassembled WGS sequence"/>
</dbReference>
<dbReference type="AlphaFoldDB" id="A0A5J5EH05"/>